<feature type="non-terminal residue" evidence="1">
    <location>
        <position position="380"/>
    </location>
</feature>
<name>A0A3A8FQQ4_9GAMM</name>
<dbReference type="EMBL" id="RAXZ01000032">
    <property type="protein sequence ID" value="RKG48519.1"/>
    <property type="molecule type" value="Genomic_DNA"/>
</dbReference>
<evidence type="ECO:0000313" key="1">
    <source>
        <dbReference type="EMBL" id="RKG48519.1"/>
    </source>
</evidence>
<comment type="caution">
    <text evidence="1">The sequence shown here is derived from an EMBL/GenBank/DDBJ whole genome shotgun (WGS) entry which is preliminary data.</text>
</comment>
<accession>A0A3A8FQQ4</accession>
<proteinExistence type="predicted"/>
<dbReference type="AlphaFoldDB" id="A0A3A8FQQ4"/>
<dbReference type="Proteomes" id="UP000281084">
    <property type="component" value="Unassembled WGS sequence"/>
</dbReference>
<protein>
    <submittedName>
        <fullName evidence="1">Uncharacterized protein</fullName>
    </submittedName>
</protein>
<dbReference type="RefSeq" id="WP_147395701.1">
    <property type="nucleotide sequence ID" value="NZ_RAXZ01000032.1"/>
</dbReference>
<organism evidence="1 2">
    <name type="scientific">Acinetobacter cumulans</name>
    <dbReference type="NCBI Taxonomy" id="2136182"/>
    <lineage>
        <taxon>Bacteria</taxon>
        <taxon>Pseudomonadati</taxon>
        <taxon>Pseudomonadota</taxon>
        <taxon>Gammaproteobacteria</taxon>
        <taxon>Moraxellales</taxon>
        <taxon>Moraxellaceae</taxon>
        <taxon>Acinetobacter</taxon>
    </lineage>
</organism>
<gene>
    <name evidence="1" type="ORF">D7V64_15155</name>
</gene>
<evidence type="ECO:0000313" key="2">
    <source>
        <dbReference type="Proteomes" id="UP000281084"/>
    </source>
</evidence>
<sequence>MFGWFKKFNNSKSLSCQPLEGIAEHPFYNQRLRIEGHLLTVIQHQDDQDVIDLKDIRWITIIHHGESLSGYPNCWLRIRSGNEYTSICTVAANYHLFENYILNLDNCDKNLYWEIKDKKVIENERRLYKSTLQNNFAINPQKNMILPLDEGIFLENLNMVLPWIDYDQLEIPNMLVRDVQAPNPDYQGKKFLMNNVQIFNGLSLENFYTETHYSTDLILSFPIICYESDITANEPKKAFFDLIKYFNDFFHTNINHLEQEYHDLEYRYAQGETTLELKCVWNDRLENYDDQLYLKIKKKPDLDRFYVNEELKNLSLKELHACYIETGYVDRATYLEVDNKFYTPEHFNLTDEQTLIWRSDEKQMIGISSSDFTRIFKLKD</sequence>
<reference evidence="1 2" key="1">
    <citation type="submission" date="2018-09" db="EMBL/GenBank/DDBJ databases">
        <title>The draft genome of Acinetobacter spp. strains.</title>
        <authorList>
            <person name="Qin J."/>
            <person name="Feng Y."/>
            <person name="Zong Z."/>
        </authorList>
    </citation>
    <scope>NUCLEOTIDE SEQUENCE [LARGE SCALE GENOMIC DNA]</scope>
    <source>
        <strain evidence="1 2">WCHAc060002</strain>
    </source>
</reference>